<evidence type="ECO:0000313" key="12">
    <source>
        <dbReference type="EMBL" id="MEI4461775.1"/>
    </source>
</evidence>
<dbReference type="EMBL" id="JBAWKY010000001">
    <property type="protein sequence ID" value="MEI4461775.1"/>
    <property type="molecule type" value="Genomic_DNA"/>
</dbReference>
<evidence type="ECO:0000313" key="13">
    <source>
        <dbReference type="Proteomes" id="UP000053797"/>
    </source>
</evidence>
<evidence type="ECO:0000313" key="15">
    <source>
        <dbReference type="Proteomes" id="UP001387110"/>
    </source>
</evidence>
<evidence type="ECO:0000256" key="8">
    <source>
        <dbReference type="PIRNR" id="PIRNR037778"/>
    </source>
</evidence>
<dbReference type="RefSeq" id="WP_029342415.1">
    <property type="nucleotide sequence ID" value="NZ_FMYN01000001.1"/>
</dbReference>
<dbReference type="EMBL" id="LNQL01000001">
    <property type="protein sequence ID" value="KSU50235.1"/>
    <property type="molecule type" value="Genomic_DNA"/>
</dbReference>
<evidence type="ECO:0000256" key="7">
    <source>
        <dbReference type="ARBA" id="ARBA00023136"/>
    </source>
</evidence>
<dbReference type="InterPro" id="IPR025720">
    <property type="entry name" value="RibU"/>
</dbReference>
<proteinExistence type="inferred from homology"/>
<dbReference type="AlphaFoldDB" id="A0A0V8GIY5"/>
<evidence type="ECO:0000313" key="11">
    <source>
        <dbReference type="EMBL" id="KTR26120.1"/>
    </source>
</evidence>
<protein>
    <recommendedName>
        <fullName evidence="8">Riboflavin transporter</fullName>
    </recommendedName>
</protein>
<evidence type="ECO:0000256" key="2">
    <source>
        <dbReference type="ARBA" id="ARBA00005540"/>
    </source>
</evidence>
<evidence type="ECO:0000313" key="14">
    <source>
        <dbReference type="Proteomes" id="UP000072605"/>
    </source>
</evidence>
<comment type="function">
    <text evidence="8">Probably a riboflavin-binding protein that interacts with the energy-coupling factor (ECF) ABC-transporter complex.</text>
</comment>
<dbReference type="EMBL" id="LDQV01000027">
    <property type="protein sequence ID" value="KTR26120.1"/>
    <property type="molecule type" value="Genomic_DNA"/>
</dbReference>
<comment type="subcellular location">
    <subcellularLocation>
        <location evidence="1">Cell membrane</location>
        <topology evidence="1">Multi-pass membrane protein</topology>
    </subcellularLocation>
</comment>
<evidence type="ECO:0000256" key="4">
    <source>
        <dbReference type="ARBA" id="ARBA00022475"/>
    </source>
</evidence>
<dbReference type="GeneID" id="90838609"/>
<feature type="transmembrane region" description="Helical" evidence="9">
    <location>
        <begin position="109"/>
        <end position="135"/>
    </location>
</feature>
<gene>
    <name evidence="10" type="ORF">AS033_02330</name>
    <name evidence="11" type="ORF">RSA11_12045</name>
    <name evidence="12" type="ORF">SZL87_04940</name>
</gene>
<sequence length="188" mass="20746">MKRTQKMVTLSMLGSISFVLMLINFPLPFLPNYLKIDFSDVPALVAAIMFSPVAGVIVEALKNVLYYIFRGSGVPVGEFANFAAGVAFVLPVSWFYHKKKSTQGLATGLVAGTITMALGLAILNYILILPAYAWFLGMDYMADPAVKWTAITAGILPFNVIKALFISALFIPLFLKLRPWMMRRQQSA</sequence>
<dbReference type="GO" id="GO:0032217">
    <property type="term" value="F:riboflavin transmembrane transporter activity"/>
    <property type="evidence" value="ECO:0007669"/>
    <property type="project" value="UniProtKB-UniRule"/>
</dbReference>
<evidence type="ECO:0000256" key="6">
    <source>
        <dbReference type="ARBA" id="ARBA00022989"/>
    </source>
</evidence>
<reference evidence="12 15" key="3">
    <citation type="submission" date="2023-12" db="EMBL/GenBank/DDBJ databases">
        <authorList>
            <person name="Easwaran N."/>
            <person name="Lazarus H.P.S."/>
        </authorList>
    </citation>
    <scope>NUCLEOTIDE SEQUENCE [LARGE SCALE GENOMIC DNA]</scope>
    <source>
        <strain evidence="12 15">VIT-2023</strain>
    </source>
</reference>
<feature type="transmembrane region" description="Helical" evidence="9">
    <location>
        <begin position="155"/>
        <end position="175"/>
    </location>
</feature>
<dbReference type="Proteomes" id="UP001387110">
    <property type="component" value="Unassembled WGS sequence"/>
</dbReference>
<evidence type="ECO:0000256" key="9">
    <source>
        <dbReference type="SAM" id="Phobius"/>
    </source>
</evidence>
<comment type="caution">
    <text evidence="10">The sequence shown here is derived from an EMBL/GenBank/DDBJ whole genome shotgun (WGS) entry which is preliminary data.</text>
</comment>
<evidence type="ECO:0000256" key="3">
    <source>
        <dbReference type="ARBA" id="ARBA00022448"/>
    </source>
</evidence>
<organism evidence="10 13">
    <name type="scientific">Exiguobacterium indicum</name>
    <dbReference type="NCBI Taxonomy" id="296995"/>
    <lineage>
        <taxon>Bacteria</taxon>
        <taxon>Bacillati</taxon>
        <taxon>Bacillota</taxon>
        <taxon>Bacilli</taxon>
        <taxon>Bacillales</taxon>
        <taxon>Bacillales Family XII. Incertae Sedis</taxon>
        <taxon>Exiguobacterium</taxon>
    </lineage>
</organism>
<keyword evidence="15" id="KW-1185">Reference proteome</keyword>
<keyword evidence="5 9" id="KW-0812">Transmembrane</keyword>
<accession>A0A0V8GIY5</accession>
<evidence type="ECO:0000313" key="10">
    <source>
        <dbReference type="EMBL" id="KSU50235.1"/>
    </source>
</evidence>
<keyword evidence="4 8" id="KW-1003">Cell membrane</keyword>
<dbReference type="OrthoDB" id="9809216at2"/>
<feature type="transmembrane region" description="Helical" evidence="9">
    <location>
        <begin position="12"/>
        <end position="31"/>
    </location>
</feature>
<dbReference type="Gene3D" id="1.10.1760.20">
    <property type="match status" value="1"/>
</dbReference>
<dbReference type="PIRSF" id="PIRSF037778">
    <property type="entry name" value="UCP037778_transp_RibU"/>
    <property type="match status" value="1"/>
</dbReference>
<dbReference type="Pfam" id="PF12822">
    <property type="entry name" value="ECF_trnsprt"/>
    <property type="match status" value="1"/>
</dbReference>
<name>A0A0V8GIY5_9BACL</name>
<reference evidence="10 13" key="1">
    <citation type="journal article" date="2015" name="Int. J. Syst. Evol. Microbiol.">
        <title>Exiguobacterium enclense sp. nov., isolated from sediment.</title>
        <authorList>
            <person name="Dastager S.G."/>
            <person name="Mawlankar R."/>
            <person name="Sonalkar V.V."/>
            <person name="Thorat M.N."/>
            <person name="Mual P."/>
            <person name="Verma A."/>
            <person name="Krishnamurthi S."/>
            <person name="Tang S.K."/>
            <person name="Li W.J."/>
        </authorList>
    </citation>
    <scope>NUCLEOTIDE SEQUENCE [LARGE SCALE GENOMIC DNA]</scope>
    <source>
        <strain evidence="10 13">NIO-1109</strain>
    </source>
</reference>
<dbReference type="PANTHER" id="PTHR38438">
    <property type="entry name" value="RIBOFLAVIN TRANSPORTER RIBU"/>
    <property type="match status" value="1"/>
</dbReference>
<dbReference type="InterPro" id="IPR024529">
    <property type="entry name" value="ECF_trnsprt_substrate-spec"/>
</dbReference>
<keyword evidence="6 9" id="KW-1133">Transmembrane helix</keyword>
<evidence type="ECO:0000256" key="5">
    <source>
        <dbReference type="ARBA" id="ARBA00022692"/>
    </source>
</evidence>
<comment type="similarity">
    <text evidence="2 8">Belongs to the prokaryotic riboflavin transporter (P-RFT) (TC 2.A.87) family.</text>
</comment>
<dbReference type="PANTHER" id="PTHR38438:SF1">
    <property type="entry name" value="RIBOFLAVIN TRANSPORTER RIBU"/>
    <property type="match status" value="1"/>
</dbReference>
<dbReference type="Proteomes" id="UP000072605">
    <property type="component" value="Unassembled WGS sequence"/>
</dbReference>
<keyword evidence="3 8" id="KW-0813">Transport</keyword>
<dbReference type="Proteomes" id="UP000053797">
    <property type="component" value="Unassembled WGS sequence"/>
</dbReference>
<feature type="transmembrane region" description="Helical" evidence="9">
    <location>
        <begin position="79"/>
        <end position="97"/>
    </location>
</feature>
<feature type="transmembrane region" description="Helical" evidence="9">
    <location>
        <begin position="43"/>
        <end position="67"/>
    </location>
</feature>
<keyword evidence="7 8" id="KW-0472">Membrane</keyword>
<reference evidence="11 14" key="2">
    <citation type="journal article" date="2016" name="Front. Microbiol.">
        <title>Genomic Resource of Rice Seed Associated Bacteria.</title>
        <authorList>
            <person name="Midha S."/>
            <person name="Bansal K."/>
            <person name="Sharma S."/>
            <person name="Kumar N."/>
            <person name="Patil P.P."/>
            <person name="Chaudhry V."/>
            <person name="Patil P.B."/>
        </authorList>
    </citation>
    <scope>NUCLEOTIDE SEQUENCE [LARGE SCALE GENOMIC DNA]</scope>
    <source>
        <strain evidence="11 14">RSA11</strain>
    </source>
</reference>
<evidence type="ECO:0000256" key="1">
    <source>
        <dbReference type="ARBA" id="ARBA00004651"/>
    </source>
</evidence>
<dbReference type="GO" id="GO:0005886">
    <property type="term" value="C:plasma membrane"/>
    <property type="evidence" value="ECO:0007669"/>
    <property type="project" value="UniProtKB-SubCell"/>
</dbReference>